<dbReference type="InterPro" id="IPR010122">
    <property type="entry name" value="HMG_CoA_synthase_euk"/>
</dbReference>
<comment type="similarity">
    <text evidence="1 5">Belongs to the thiolase-like superfamily. HMG-CoA synthase family.</text>
</comment>
<evidence type="ECO:0000259" key="6">
    <source>
        <dbReference type="Pfam" id="PF01154"/>
    </source>
</evidence>
<dbReference type="Pfam" id="PF08540">
    <property type="entry name" value="HMG_CoA_synt_C"/>
    <property type="match status" value="1"/>
</dbReference>
<organism evidence="8 9">
    <name type="scientific">Exophiala xenobiotica</name>
    <dbReference type="NCBI Taxonomy" id="348802"/>
    <lineage>
        <taxon>Eukaryota</taxon>
        <taxon>Fungi</taxon>
        <taxon>Dikarya</taxon>
        <taxon>Ascomycota</taxon>
        <taxon>Pezizomycotina</taxon>
        <taxon>Eurotiomycetes</taxon>
        <taxon>Chaetothyriomycetidae</taxon>
        <taxon>Chaetothyriales</taxon>
        <taxon>Herpotrichiellaceae</taxon>
        <taxon>Exophiala</taxon>
    </lineage>
</organism>
<dbReference type="EC" id="2.3.3.10" evidence="5"/>
<dbReference type="GO" id="GO:0006084">
    <property type="term" value="P:acetyl-CoA metabolic process"/>
    <property type="evidence" value="ECO:0007669"/>
    <property type="project" value="InterPro"/>
</dbReference>
<dbReference type="EMBL" id="KN847317">
    <property type="protein sequence ID" value="KIW60327.1"/>
    <property type="molecule type" value="Genomic_DNA"/>
</dbReference>
<dbReference type="InterPro" id="IPR013746">
    <property type="entry name" value="HMG_CoA_synt_C_dom"/>
</dbReference>
<dbReference type="AlphaFoldDB" id="A0A0D2DDD1"/>
<dbReference type="GO" id="GO:0004421">
    <property type="term" value="F:hydroxymethylglutaryl-CoA synthase activity"/>
    <property type="evidence" value="ECO:0007669"/>
    <property type="project" value="UniProtKB-EC"/>
</dbReference>
<dbReference type="SUPFAM" id="SSF53901">
    <property type="entry name" value="Thiolase-like"/>
    <property type="match status" value="2"/>
</dbReference>
<gene>
    <name evidence="8" type="ORF">PV05_00554</name>
</gene>
<evidence type="ECO:0000256" key="4">
    <source>
        <dbReference type="PIRSR" id="PIRSR610122-2"/>
    </source>
</evidence>
<feature type="active site" description="Acyl-thioester intermediate" evidence="3">
    <location>
        <position position="123"/>
    </location>
</feature>
<dbReference type="Proteomes" id="UP000054342">
    <property type="component" value="Unassembled WGS sequence"/>
</dbReference>
<dbReference type="InterPro" id="IPR016039">
    <property type="entry name" value="Thiolase-like"/>
</dbReference>
<feature type="binding site" evidence="4">
    <location>
        <position position="280"/>
    </location>
    <ligand>
        <name>CoA</name>
        <dbReference type="ChEBI" id="CHEBI:57287"/>
    </ligand>
</feature>
<dbReference type="PANTHER" id="PTHR43323">
    <property type="entry name" value="3-HYDROXY-3-METHYLGLUTARYL COENZYME A SYNTHASE"/>
    <property type="match status" value="1"/>
</dbReference>
<feature type="domain" description="Hydroxymethylglutaryl-coenzyme A synthase N-terminal" evidence="6">
    <location>
        <begin position="7"/>
        <end position="180"/>
    </location>
</feature>
<dbReference type="RefSeq" id="XP_013320911.1">
    <property type="nucleotide sequence ID" value="XM_013465457.1"/>
</dbReference>
<evidence type="ECO:0000256" key="3">
    <source>
        <dbReference type="PIRSR" id="PIRSR610122-1"/>
    </source>
</evidence>
<evidence type="ECO:0000256" key="5">
    <source>
        <dbReference type="RuleBase" id="RU364071"/>
    </source>
</evidence>
<dbReference type="GeneID" id="25322462"/>
<dbReference type="GO" id="GO:0010142">
    <property type="term" value="P:farnesyl diphosphate biosynthetic process, mevalonate pathway"/>
    <property type="evidence" value="ECO:0007669"/>
    <property type="project" value="InterPro"/>
</dbReference>
<feature type="active site" description="Proton donor/acceptor" evidence="3">
    <location>
        <position position="89"/>
    </location>
</feature>
<feature type="domain" description="Hydroxymethylglutaryl-coenzyme A synthase C-terminal" evidence="7">
    <location>
        <begin position="182"/>
        <end position="471"/>
    </location>
</feature>
<dbReference type="GO" id="GO:0006696">
    <property type="term" value="P:ergosterol biosynthetic process"/>
    <property type="evidence" value="ECO:0007669"/>
    <property type="project" value="TreeGrafter"/>
</dbReference>
<keyword evidence="2 5" id="KW-0808">Transferase</keyword>
<name>A0A0D2DDD1_9EURO</name>
<comment type="catalytic activity">
    <reaction evidence="5">
        <text>acetoacetyl-CoA + acetyl-CoA + H2O = (3S)-3-hydroxy-3-methylglutaryl-CoA + CoA + H(+)</text>
        <dbReference type="Rhea" id="RHEA:10188"/>
        <dbReference type="ChEBI" id="CHEBI:15377"/>
        <dbReference type="ChEBI" id="CHEBI:15378"/>
        <dbReference type="ChEBI" id="CHEBI:43074"/>
        <dbReference type="ChEBI" id="CHEBI:57286"/>
        <dbReference type="ChEBI" id="CHEBI:57287"/>
        <dbReference type="ChEBI" id="CHEBI:57288"/>
        <dbReference type="EC" id="2.3.3.10"/>
    </reaction>
</comment>
<dbReference type="InterPro" id="IPR000590">
    <property type="entry name" value="HMG_CoA_synt_AS"/>
</dbReference>
<dbReference type="Pfam" id="PF01154">
    <property type="entry name" value="HMG_CoA_synt_N"/>
    <property type="match status" value="1"/>
</dbReference>
<dbReference type="Gene3D" id="3.40.47.10">
    <property type="match status" value="1"/>
</dbReference>
<evidence type="ECO:0000313" key="9">
    <source>
        <dbReference type="Proteomes" id="UP000054342"/>
    </source>
</evidence>
<dbReference type="NCBIfam" id="TIGR01833">
    <property type="entry name" value="HMG-CoA-S_euk"/>
    <property type="match status" value="1"/>
</dbReference>
<feature type="binding site" evidence="4">
    <location>
        <position position="215"/>
    </location>
    <ligand>
        <name>CoA</name>
        <dbReference type="ChEBI" id="CHEBI:57287"/>
    </ligand>
</feature>
<dbReference type="HOGENOM" id="CLU_008065_0_1_1"/>
<dbReference type="PANTHER" id="PTHR43323:SF2">
    <property type="entry name" value="HYDROXYMETHYLGLUTARYL-COA SYNTHASE"/>
    <property type="match status" value="1"/>
</dbReference>
<sequence>MSNMATRPQNIGIKAIEIYFPSQCVDQTELEKFDGVSAGKYTIGLGQTRMSFCDDREDIYSLALTTLTNLISKYSLDLKNIGRLEVGTETMLDKSKSVKSVLMQLFEKSGNFNVEGVDSYNACYGGTNAVFNSLNWIESSAWDGRDAVVVTGDIALYKKGNARPTGGAGCVAMLIGPDAPLAFEPGLRGSYITHAYDFYKPDLTSEYPYVDGQFSLRCYTEAVDACYKAYNARERTLKAQANGSAVNGHAVNGNGVHKEETEKAPLDRFDFMAFHAPTCKLVSKSYARLLYNDFLEDPTHPVFKEVAPELRDLDYQASLTDKNVEKTFMGLTKKRFTERVQPAIQVATMCGNMYCGSVYGGLVGLISNIAPKTMQGKRIGVFSYGSGLASSMFSLKVVGDTTEMAEKLNLQERLDARRVVAPEVYDEMCMLREKAHLKKDFKPVGEVEGLVPGTYYLTEVDDMFRRKYEVKA</sequence>
<reference evidence="8 9" key="1">
    <citation type="submission" date="2015-01" db="EMBL/GenBank/DDBJ databases">
        <title>The Genome Sequence of Exophiala xenobiotica CBS118157.</title>
        <authorList>
            <consortium name="The Broad Institute Genomics Platform"/>
            <person name="Cuomo C."/>
            <person name="de Hoog S."/>
            <person name="Gorbushina A."/>
            <person name="Stielow B."/>
            <person name="Teixiera M."/>
            <person name="Abouelleil A."/>
            <person name="Chapman S.B."/>
            <person name="Priest M."/>
            <person name="Young S.K."/>
            <person name="Wortman J."/>
            <person name="Nusbaum C."/>
            <person name="Birren B."/>
        </authorList>
    </citation>
    <scope>NUCLEOTIDE SEQUENCE [LARGE SCALE GENOMIC DNA]</scope>
    <source>
        <strain evidence="8 9">CBS 118157</strain>
    </source>
</reference>
<dbReference type="PROSITE" id="PS01226">
    <property type="entry name" value="HMG_COA_SYNTHASE"/>
    <property type="match status" value="1"/>
</dbReference>
<feature type="active site" description="Proton donor/acceptor" evidence="3">
    <location>
        <position position="275"/>
    </location>
</feature>
<evidence type="ECO:0000313" key="8">
    <source>
        <dbReference type="EMBL" id="KIW60327.1"/>
    </source>
</evidence>
<evidence type="ECO:0000259" key="7">
    <source>
        <dbReference type="Pfam" id="PF08540"/>
    </source>
</evidence>
<feature type="binding site" evidence="4">
    <location>
        <position position="161"/>
    </location>
    <ligand>
        <name>CoA</name>
        <dbReference type="ChEBI" id="CHEBI:57287"/>
    </ligand>
</feature>
<dbReference type="OrthoDB" id="1269963at2759"/>
<dbReference type="InterPro" id="IPR013528">
    <property type="entry name" value="HMG_CoA_synth_N"/>
</dbReference>
<dbReference type="STRING" id="348802.A0A0D2DDD1"/>
<evidence type="ECO:0000256" key="2">
    <source>
        <dbReference type="ARBA" id="ARBA00022679"/>
    </source>
</evidence>
<proteinExistence type="inferred from homology"/>
<dbReference type="CDD" id="cd00827">
    <property type="entry name" value="init_cond_enzymes"/>
    <property type="match status" value="1"/>
</dbReference>
<feature type="binding site" evidence="4">
    <location>
        <position position="284"/>
    </location>
    <ligand>
        <name>CoA</name>
        <dbReference type="ChEBI" id="CHEBI:57287"/>
    </ligand>
</feature>
<accession>A0A0D2DDD1</accession>
<dbReference type="FunFam" id="3.40.47.10:FF:000008">
    <property type="entry name" value="3-hydroxy-3-methylglutaryl coenzyme A synthase"/>
    <property type="match status" value="1"/>
</dbReference>
<comment type="function">
    <text evidence="5">Catalyzes the condensation of acetyl-CoA with acetoacetyl-CoA to form HMG-CoA.</text>
</comment>
<protein>
    <recommendedName>
        <fullName evidence="5">Hydroxymethylglutaryl-CoA synthase</fullName>
        <shortName evidence="5">HMG-CoA synthase</shortName>
        <ecNumber evidence="5">2.3.3.10</ecNumber>
    </recommendedName>
    <alternativeName>
        <fullName evidence="5">3-hydroxy-3-methylglutaryl coenzyme A synthase</fullName>
    </alternativeName>
</protein>
<keyword evidence="9" id="KW-1185">Reference proteome</keyword>
<evidence type="ECO:0000256" key="1">
    <source>
        <dbReference type="ARBA" id="ARBA00007061"/>
    </source>
</evidence>